<dbReference type="Gene3D" id="2.40.50.140">
    <property type="entry name" value="Nucleic acid-binding proteins"/>
    <property type="match status" value="2"/>
</dbReference>
<dbReference type="PROSITE" id="PS50935">
    <property type="entry name" value="SSB"/>
    <property type="match status" value="2"/>
</dbReference>
<accession>A0A0M6WY57</accession>
<dbReference type="PANTHER" id="PTHR10302:SF27">
    <property type="entry name" value="SINGLE-STRANDED DNA-BINDING PROTEIN"/>
    <property type="match status" value="1"/>
</dbReference>
<dbReference type="GO" id="GO:0006260">
    <property type="term" value="P:DNA replication"/>
    <property type="evidence" value="ECO:0007669"/>
    <property type="project" value="InterPro"/>
</dbReference>
<dbReference type="AlphaFoldDB" id="A0A0M6WY57"/>
<evidence type="ECO:0000313" key="4">
    <source>
        <dbReference type="EMBL" id="CUM84655.1"/>
    </source>
</evidence>
<dbReference type="InterPro" id="IPR000424">
    <property type="entry name" value="Primosome_PriB/ssb"/>
</dbReference>
<name>A0A0M6WY57_9FIRM</name>
<dbReference type="InterPro" id="IPR012340">
    <property type="entry name" value="NA-bd_OB-fold"/>
</dbReference>
<dbReference type="STRING" id="301302.ERS852420_01072"/>
<reference evidence="3" key="1">
    <citation type="submission" date="2015-05" db="EMBL/GenBank/DDBJ databases">
        <authorList>
            <person name="Wang D.B."/>
            <person name="Wang M."/>
        </authorList>
    </citation>
    <scope>NUCLEOTIDE SEQUENCE [LARGE SCALE GENOMIC DNA]</scope>
    <source>
        <strain evidence="3">M72</strain>
    </source>
</reference>
<evidence type="ECO:0000313" key="7">
    <source>
        <dbReference type="Proteomes" id="UP000095495"/>
    </source>
</evidence>
<dbReference type="GeneID" id="99747743"/>
<dbReference type="Pfam" id="PF00436">
    <property type="entry name" value="SSB"/>
    <property type="match status" value="1"/>
</dbReference>
<dbReference type="OrthoDB" id="9780175at2"/>
<keyword evidence="6" id="KW-1185">Reference proteome</keyword>
<reference evidence="6" key="2">
    <citation type="submission" date="2015-05" db="EMBL/GenBank/DDBJ databases">
        <authorList>
            <consortium name="Pathogen Informatics"/>
        </authorList>
    </citation>
    <scope>NUCLEOTIDE SEQUENCE [LARGE SCALE GENOMIC DNA]</scope>
    <source>
        <strain evidence="4 7">2789STDY5608863</strain>
        <strain evidence="6">M72</strain>
    </source>
</reference>
<evidence type="ECO:0000256" key="1">
    <source>
        <dbReference type="ARBA" id="ARBA00023125"/>
    </source>
</evidence>
<dbReference type="RefSeq" id="WP_022045175.1">
    <property type="nucleotide sequence ID" value="NZ_CP173697.1"/>
</dbReference>
<keyword evidence="1 2" id="KW-0238">DNA-binding</keyword>
<dbReference type="Proteomes" id="UP000095495">
    <property type="component" value="Unassembled WGS sequence"/>
</dbReference>
<gene>
    <name evidence="4" type="primary">ssb_2</name>
    <name evidence="4" type="ORF">ERS852420_01072</name>
    <name evidence="5" type="ORF">GMD30_10810</name>
    <name evidence="3" type="ORF">M72_15881</name>
</gene>
<organism evidence="3 6">
    <name type="scientific">Roseburia faecis</name>
    <dbReference type="NCBI Taxonomy" id="301302"/>
    <lineage>
        <taxon>Bacteria</taxon>
        <taxon>Bacillati</taxon>
        <taxon>Bacillota</taxon>
        <taxon>Clostridia</taxon>
        <taxon>Lachnospirales</taxon>
        <taxon>Lachnospiraceae</taxon>
        <taxon>Roseburia</taxon>
    </lineage>
</organism>
<proteinExistence type="predicted"/>
<evidence type="ECO:0000313" key="3">
    <source>
        <dbReference type="EMBL" id="CRL42545.1"/>
    </source>
</evidence>
<dbReference type="InterPro" id="IPR011344">
    <property type="entry name" value="ssDNA-bd"/>
</dbReference>
<sequence length="208" mass="24044">MADKMCENNQVTIMGEIVSDFSYSHEVYGEGFYMVEVSVHRLSSFVDYIPVMVSERLVNVQESAEGKCVYITGQFRSFNRHEEHKNRLVLSVFAREFELVEQFEEENAANQIFLDGFICKESVYRKTPLGREIADLLVAVNRSYGKSDYIPCICWGRNARFASGFEVGSHVQIWGRIQSREYVKKVSETQVEQRVAYEVSVSKIEFLE</sequence>
<dbReference type="NCBIfam" id="NF004476">
    <property type="entry name" value="PRK05813.1"/>
    <property type="match status" value="1"/>
</dbReference>
<evidence type="ECO:0000313" key="6">
    <source>
        <dbReference type="Proteomes" id="UP000049979"/>
    </source>
</evidence>
<dbReference type="EMBL" id="CVRR01000071">
    <property type="protein sequence ID" value="CRL42545.1"/>
    <property type="molecule type" value="Genomic_DNA"/>
</dbReference>
<dbReference type="GO" id="GO:0003697">
    <property type="term" value="F:single-stranded DNA binding"/>
    <property type="evidence" value="ECO:0007669"/>
    <property type="project" value="InterPro"/>
</dbReference>
<dbReference type="SUPFAM" id="SSF50249">
    <property type="entry name" value="Nucleic acid-binding proteins"/>
    <property type="match status" value="1"/>
</dbReference>
<reference evidence="5 8" key="3">
    <citation type="journal article" date="2019" name="Nat. Med.">
        <title>A library of human gut bacterial isolates paired with longitudinal multiomics data enables mechanistic microbiome research.</title>
        <authorList>
            <person name="Poyet M."/>
            <person name="Groussin M."/>
            <person name="Gibbons S.M."/>
            <person name="Avila-Pacheco J."/>
            <person name="Jiang X."/>
            <person name="Kearney S.M."/>
            <person name="Perrotta A.R."/>
            <person name="Berdy B."/>
            <person name="Zhao S."/>
            <person name="Lieberman T.D."/>
            <person name="Swanson P.K."/>
            <person name="Smith M."/>
            <person name="Roesemann S."/>
            <person name="Alexander J.E."/>
            <person name="Rich S.A."/>
            <person name="Livny J."/>
            <person name="Vlamakis H."/>
            <person name="Clish C."/>
            <person name="Bullock K."/>
            <person name="Deik A."/>
            <person name="Scott J."/>
            <person name="Pierce K.A."/>
            <person name="Xavier R.J."/>
            <person name="Alm E.J."/>
        </authorList>
    </citation>
    <scope>NUCLEOTIDE SEQUENCE [LARGE SCALE GENOMIC DNA]</scope>
    <source>
        <strain evidence="5 8">BIOML-A1</strain>
    </source>
</reference>
<protein>
    <submittedName>
        <fullName evidence="4">Helix-destabilizing protein</fullName>
    </submittedName>
    <submittedName>
        <fullName evidence="3">Single-stranded DNA-binding protein</fullName>
    </submittedName>
</protein>
<dbReference type="Proteomes" id="UP000049979">
    <property type="component" value="Unassembled WGS sequence"/>
</dbReference>
<dbReference type="EMBL" id="WNAL01000021">
    <property type="protein sequence ID" value="MTR82174.1"/>
    <property type="molecule type" value="Genomic_DNA"/>
</dbReference>
<dbReference type="EMBL" id="CYXV01000003">
    <property type="protein sequence ID" value="CUM84655.1"/>
    <property type="molecule type" value="Genomic_DNA"/>
</dbReference>
<dbReference type="GO" id="GO:0009295">
    <property type="term" value="C:nucleoid"/>
    <property type="evidence" value="ECO:0007669"/>
    <property type="project" value="TreeGrafter"/>
</dbReference>
<evidence type="ECO:0000256" key="2">
    <source>
        <dbReference type="PROSITE-ProRule" id="PRU00252"/>
    </source>
</evidence>
<dbReference type="Proteomes" id="UP000446657">
    <property type="component" value="Unassembled WGS sequence"/>
</dbReference>
<evidence type="ECO:0000313" key="5">
    <source>
        <dbReference type="EMBL" id="MTR82174.1"/>
    </source>
</evidence>
<evidence type="ECO:0000313" key="8">
    <source>
        <dbReference type="Proteomes" id="UP000446657"/>
    </source>
</evidence>
<dbReference type="PANTHER" id="PTHR10302">
    <property type="entry name" value="SINGLE-STRANDED DNA-BINDING PROTEIN"/>
    <property type="match status" value="1"/>
</dbReference>